<dbReference type="InterPro" id="IPR013783">
    <property type="entry name" value="Ig-like_fold"/>
</dbReference>
<evidence type="ECO:0008006" key="5">
    <source>
        <dbReference type="Google" id="ProtNLM"/>
    </source>
</evidence>
<dbReference type="InterPro" id="IPR003961">
    <property type="entry name" value="FN3_dom"/>
</dbReference>
<dbReference type="Gene3D" id="2.60.120.260">
    <property type="entry name" value="Galactose-binding domain-like"/>
    <property type="match status" value="1"/>
</dbReference>
<dbReference type="Pfam" id="PF00041">
    <property type="entry name" value="fn3"/>
    <property type="match status" value="1"/>
</dbReference>
<keyword evidence="1" id="KW-0472">Membrane</keyword>
<feature type="transmembrane region" description="Helical" evidence="1">
    <location>
        <begin position="55"/>
        <end position="72"/>
    </location>
</feature>
<reference evidence="4" key="1">
    <citation type="submission" date="2020-02" db="EMBL/GenBank/DDBJ databases">
        <authorList>
            <person name="Shen X.-R."/>
            <person name="Zhang Y.-X."/>
        </authorList>
    </citation>
    <scope>NUCLEOTIDE SEQUENCE</scope>
    <source>
        <strain evidence="4">SYP-B3998</strain>
    </source>
</reference>
<evidence type="ECO:0000259" key="3">
    <source>
        <dbReference type="PROSITE" id="PS50853"/>
    </source>
</evidence>
<evidence type="ECO:0000259" key="2">
    <source>
        <dbReference type="PROSITE" id="PS50022"/>
    </source>
</evidence>
<accession>A0A6G3ZW29</accession>
<dbReference type="Gene3D" id="2.60.40.10">
    <property type="entry name" value="Immunoglobulins"/>
    <property type="match status" value="1"/>
</dbReference>
<keyword evidence="1" id="KW-0812">Transmembrane</keyword>
<dbReference type="RefSeq" id="WP_163943092.1">
    <property type="nucleotide sequence ID" value="NZ_JAAIKC010000001.1"/>
</dbReference>
<feature type="domain" description="F5/8 type C" evidence="2">
    <location>
        <begin position="556"/>
        <end position="690"/>
    </location>
</feature>
<dbReference type="CDD" id="cd00063">
    <property type="entry name" value="FN3"/>
    <property type="match status" value="1"/>
</dbReference>
<dbReference type="InterPro" id="IPR008979">
    <property type="entry name" value="Galactose-bd-like_sf"/>
</dbReference>
<feature type="transmembrane region" description="Helical" evidence="1">
    <location>
        <begin position="6"/>
        <end position="25"/>
    </location>
</feature>
<name>A0A6G3ZW29_9BACL</name>
<proteinExistence type="predicted"/>
<dbReference type="PROSITE" id="PS50022">
    <property type="entry name" value="FA58C_3"/>
    <property type="match status" value="1"/>
</dbReference>
<gene>
    <name evidence="4" type="ORF">GK047_07085</name>
</gene>
<sequence length="690" mass="74284">MFAFITFIGAACLFTCIVTAIRSLFQKTGNRENLISYLKQGRSTSIRMLRVRKNYLILAGLFLSCVGLLPVVQAQAAGQMVIDSLDGPVTQNEINSFKAYIQTVEPVVWPNTGSMQNEYAQGKSGESIKAMGLMYELTGDTAILDRMIYFCDVLLSQRNDILAAPYGHRTAWTNSIAPVWPGNNTGTASADSANGDPVGHLAYCAKLILQQPSLWNTSVAIGDDYGHGATYRQRAATFVTEADYVVNQFLLPSLINLSNGNKYYFSAQSPYMSGGVMPWNQQMMISYGLQNLAASHAIIGDNASLVSQYDGIVQTNLNWFFSDNSAKQTYTDSAGNTAYNWGYNPTLLGGEDSNHGSLDVAGFYRAFLSGRYGITTAMMMPFGNMYADVMIKGPHYFAGRVDGTDGTGHGASTTYARSGNLFLAALRPDMYYTLANANIPNKTTSSMDTFARFMWLKTQRNNGGDTQAPTTPTNLTAAAVSGTQINLTWMAATDNVGVTSYEVYRGTTLVGTSPTTSYSDTGLNPSTTYSYRIKAKDAAANASAASNTASATTTSTPTPTLNLALGKTYSASSTWNAAYASDKAFDGSAATRWSASNGSLTNQWISVDFGANLSFSKVVIKETTFQRVTSFKLQSSSDGVTYTDIGGASGSTIGAIKSVSFTPITSQYLRLYVTTASAVPTINEFEVYNQ</sequence>
<dbReference type="AlphaFoldDB" id="A0A6G3ZW29"/>
<dbReference type="PROSITE" id="PS50853">
    <property type="entry name" value="FN3"/>
    <property type="match status" value="1"/>
</dbReference>
<dbReference type="InterPro" id="IPR000421">
    <property type="entry name" value="FA58C"/>
</dbReference>
<dbReference type="EMBL" id="JAAIKC010000001">
    <property type="protein sequence ID" value="NEW05781.1"/>
    <property type="molecule type" value="Genomic_DNA"/>
</dbReference>
<dbReference type="SUPFAM" id="SSF49265">
    <property type="entry name" value="Fibronectin type III"/>
    <property type="match status" value="1"/>
</dbReference>
<protein>
    <recommendedName>
        <fullName evidence="5">Fibronectin type III domain-containing protein</fullName>
    </recommendedName>
</protein>
<evidence type="ECO:0000256" key="1">
    <source>
        <dbReference type="SAM" id="Phobius"/>
    </source>
</evidence>
<comment type="caution">
    <text evidence="4">The sequence shown here is derived from an EMBL/GenBank/DDBJ whole genome shotgun (WGS) entry which is preliminary data.</text>
</comment>
<evidence type="ECO:0000313" key="4">
    <source>
        <dbReference type="EMBL" id="NEW05781.1"/>
    </source>
</evidence>
<feature type="domain" description="Fibronectin type-III" evidence="3">
    <location>
        <begin position="471"/>
        <end position="556"/>
    </location>
</feature>
<dbReference type="InterPro" id="IPR036116">
    <property type="entry name" value="FN3_sf"/>
</dbReference>
<organism evidence="4">
    <name type="scientific">Paenibacillus sp. SYP-B3998</name>
    <dbReference type="NCBI Taxonomy" id="2678564"/>
    <lineage>
        <taxon>Bacteria</taxon>
        <taxon>Bacillati</taxon>
        <taxon>Bacillota</taxon>
        <taxon>Bacilli</taxon>
        <taxon>Bacillales</taxon>
        <taxon>Paenibacillaceae</taxon>
        <taxon>Paenibacillus</taxon>
    </lineage>
</organism>
<dbReference type="SMART" id="SM00060">
    <property type="entry name" value="FN3"/>
    <property type="match status" value="1"/>
</dbReference>
<dbReference type="SUPFAM" id="SSF49785">
    <property type="entry name" value="Galactose-binding domain-like"/>
    <property type="match status" value="1"/>
</dbReference>
<dbReference type="Pfam" id="PF00754">
    <property type="entry name" value="F5_F8_type_C"/>
    <property type="match status" value="1"/>
</dbReference>
<keyword evidence="1" id="KW-1133">Transmembrane helix</keyword>